<dbReference type="RefSeq" id="WP_014141402.1">
    <property type="nucleotide sequence ID" value="NC_016111.1"/>
</dbReference>
<dbReference type="HOGENOM" id="CLU_2275794_0_0_11"/>
<accession>F8JT59</accession>
<dbReference type="KEGG" id="sct:SCAT_0626"/>
<reference evidence="2" key="1">
    <citation type="submission" date="2011-12" db="EMBL/GenBank/DDBJ databases">
        <title>Complete genome sequence of Streptomyces cattleya strain DSM 46488.</title>
        <authorList>
            <person name="Ou H.-Y."/>
            <person name="Li P."/>
            <person name="Zhao C."/>
            <person name="O'Hagan D."/>
            <person name="Deng Z."/>
        </authorList>
    </citation>
    <scope>NUCLEOTIDE SEQUENCE [LARGE SCALE GENOMIC DNA]</scope>
    <source>
        <strain evidence="2">ATCC 35852 / DSM 46488 / JCM 4925 / NBRC 14057 / NRRL 8057</strain>
    </source>
</reference>
<keyword evidence="2" id="KW-1185">Reference proteome</keyword>
<name>F8JT59_STREN</name>
<gene>
    <name evidence="1" type="ordered locus">SCATT_06340</name>
</gene>
<evidence type="ECO:0000313" key="1">
    <source>
        <dbReference type="EMBL" id="AEW93005.1"/>
    </source>
</evidence>
<dbReference type="KEGG" id="scy:SCATT_06340"/>
<sequence>MRVISPDSLARWRVRYAAAAASALGADGYDEHPITARRAVLNILNRTAAAVVGLPLTTGQVVTRCRDCRGFLADTDATLHETVWRCPDCWDDYLTSNPHLWD</sequence>
<protein>
    <submittedName>
        <fullName evidence="1">Uncharacterized protein</fullName>
    </submittedName>
</protein>
<evidence type="ECO:0000313" key="2">
    <source>
        <dbReference type="Proteomes" id="UP000007842"/>
    </source>
</evidence>
<dbReference type="PATRIC" id="fig|1003195.11.peg.2238"/>
<accession>G8WTC2</accession>
<dbReference type="STRING" id="1003195.SCATT_06340"/>
<dbReference type="EMBL" id="CP003219">
    <property type="protein sequence ID" value="AEW93005.1"/>
    <property type="molecule type" value="Genomic_DNA"/>
</dbReference>
<organism evidence="1 2">
    <name type="scientific">Streptantibioticus cattleyicolor (strain ATCC 35852 / DSM 46488 / JCM 4925 / NBRC 14057 / NRRL 8057)</name>
    <name type="common">Streptomyces cattleya</name>
    <dbReference type="NCBI Taxonomy" id="1003195"/>
    <lineage>
        <taxon>Bacteria</taxon>
        <taxon>Bacillati</taxon>
        <taxon>Actinomycetota</taxon>
        <taxon>Actinomycetes</taxon>
        <taxon>Kitasatosporales</taxon>
        <taxon>Streptomycetaceae</taxon>
        <taxon>Streptantibioticus</taxon>
    </lineage>
</organism>
<proteinExistence type="predicted"/>
<dbReference type="AlphaFoldDB" id="F8JT59"/>
<dbReference type="Proteomes" id="UP000007842">
    <property type="component" value="Chromosome"/>
</dbReference>